<dbReference type="PANTHER" id="PTHR37418:SF2">
    <property type="entry name" value="3-KETO-5-AMINOHEXANOATE CLEAVAGE ENZYME"/>
    <property type="match status" value="1"/>
</dbReference>
<name>A0A918XV37_9PROT</name>
<reference evidence="5" key="2">
    <citation type="submission" date="2020-09" db="EMBL/GenBank/DDBJ databases">
        <authorList>
            <person name="Sun Q."/>
            <person name="Kim S."/>
        </authorList>
    </citation>
    <scope>NUCLEOTIDE SEQUENCE</scope>
    <source>
        <strain evidence="5">KCTC 42651</strain>
    </source>
</reference>
<comment type="cofactor">
    <cofactor evidence="1">
        <name>Zn(2+)</name>
        <dbReference type="ChEBI" id="CHEBI:29105"/>
    </cofactor>
</comment>
<comment type="caution">
    <text evidence="5">The sequence shown here is derived from an EMBL/GenBank/DDBJ whole genome shotgun (WGS) entry which is preliminary data.</text>
</comment>
<dbReference type="InterPro" id="IPR013785">
    <property type="entry name" value="Aldolase_TIM"/>
</dbReference>
<reference evidence="5" key="1">
    <citation type="journal article" date="2014" name="Int. J. Syst. Evol. Microbiol.">
        <title>Complete genome sequence of Corynebacterium casei LMG S-19264T (=DSM 44701T), isolated from a smear-ripened cheese.</title>
        <authorList>
            <consortium name="US DOE Joint Genome Institute (JGI-PGF)"/>
            <person name="Walter F."/>
            <person name="Albersmeier A."/>
            <person name="Kalinowski J."/>
            <person name="Ruckert C."/>
        </authorList>
    </citation>
    <scope>NUCLEOTIDE SEQUENCE</scope>
    <source>
        <strain evidence="5">KCTC 42651</strain>
    </source>
</reference>
<accession>A0A918XV37</accession>
<keyword evidence="4" id="KW-0862">Zinc</keyword>
<dbReference type="EMBL" id="BMZS01000010">
    <property type="protein sequence ID" value="GHD58305.1"/>
    <property type="molecule type" value="Genomic_DNA"/>
</dbReference>
<keyword evidence="6" id="KW-1185">Reference proteome</keyword>
<protein>
    <submittedName>
        <fullName evidence="5">3-keto-5-aminohexanoate cleavage protein</fullName>
    </submittedName>
</protein>
<evidence type="ECO:0000313" key="5">
    <source>
        <dbReference type="EMBL" id="GHD58305.1"/>
    </source>
</evidence>
<dbReference type="Proteomes" id="UP000630353">
    <property type="component" value="Unassembled WGS sequence"/>
</dbReference>
<dbReference type="GO" id="GO:0046872">
    <property type="term" value="F:metal ion binding"/>
    <property type="evidence" value="ECO:0007669"/>
    <property type="project" value="UniProtKB-KW"/>
</dbReference>
<keyword evidence="3" id="KW-0479">Metal-binding</keyword>
<gene>
    <name evidence="5" type="ORF">GCM10017083_41070</name>
</gene>
<dbReference type="AlphaFoldDB" id="A0A918XV37"/>
<evidence type="ECO:0000256" key="2">
    <source>
        <dbReference type="ARBA" id="ARBA00022679"/>
    </source>
</evidence>
<sequence>MAGINEKTVITCALTGGFDNAHMNPAIPVTPEQIANSALEAERAGAAVAHIHVRDPHTTRASMDPALYREVVQRIRDAGSKLVLNLTTGAGGRYIPGDNEPLSPAAGSTLTTPAIRVQHVDELRTEVCTLDIATMNFGEHVFMNTPAHLREMASRIREVGVKPELEVFDAGHARLAAKMVEDGLIAGRPMFQLCLGIPWGAPATAQTMAYLASLLPAGAVWSGFGISRMQFPMAAQAVILGGHVRVGLEDNLYLERGVLAPSNAALVERAVTIVEALGSKVATPDEAREIFGLGAAG</sequence>
<dbReference type="InterPro" id="IPR008567">
    <property type="entry name" value="BKACE"/>
</dbReference>
<dbReference type="PANTHER" id="PTHR37418">
    <property type="entry name" value="3-KETO-5-AMINOHEXANOATE CLEAVAGE ENZYME-RELATED"/>
    <property type="match status" value="1"/>
</dbReference>
<dbReference type="Gene3D" id="3.20.20.70">
    <property type="entry name" value="Aldolase class I"/>
    <property type="match status" value="1"/>
</dbReference>
<evidence type="ECO:0000256" key="1">
    <source>
        <dbReference type="ARBA" id="ARBA00001947"/>
    </source>
</evidence>
<keyword evidence="2" id="KW-0808">Transferase</keyword>
<proteinExistence type="predicted"/>
<evidence type="ECO:0000313" key="6">
    <source>
        <dbReference type="Proteomes" id="UP000630353"/>
    </source>
</evidence>
<evidence type="ECO:0000256" key="4">
    <source>
        <dbReference type="ARBA" id="ARBA00022833"/>
    </source>
</evidence>
<dbReference type="GO" id="GO:0043720">
    <property type="term" value="F:3-keto-5-aminohexanoate cleavage activity"/>
    <property type="evidence" value="ECO:0007669"/>
    <property type="project" value="InterPro"/>
</dbReference>
<organism evidence="5 6">
    <name type="scientific">Thalassobaculum fulvum</name>
    <dbReference type="NCBI Taxonomy" id="1633335"/>
    <lineage>
        <taxon>Bacteria</taxon>
        <taxon>Pseudomonadati</taxon>
        <taxon>Pseudomonadota</taxon>
        <taxon>Alphaproteobacteria</taxon>
        <taxon>Rhodospirillales</taxon>
        <taxon>Thalassobaculaceae</taxon>
        <taxon>Thalassobaculum</taxon>
    </lineage>
</organism>
<dbReference type="Pfam" id="PF05853">
    <property type="entry name" value="BKACE"/>
    <property type="match status" value="1"/>
</dbReference>
<evidence type="ECO:0000256" key="3">
    <source>
        <dbReference type="ARBA" id="ARBA00022723"/>
    </source>
</evidence>
<dbReference type="RefSeq" id="WP_189993122.1">
    <property type="nucleotide sequence ID" value="NZ_BMZS01000010.1"/>
</dbReference>